<evidence type="ECO:0000256" key="3">
    <source>
        <dbReference type="ARBA" id="ARBA00022989"/>
    </source>
</evidence>
<dbReference type="InterPro" id="IPR035906">
    <property type="entry name" value="MetI-like_sf"/>
</dbReference>
<feature type="transmembrane region" description="Helical" evidence="5">
    <location>
        <begin position="134"/>
        <end position="155"/>
    </location>
</feature>
<evidence type="ECO:0000256" key="1">
    <source>
        <dbReference type="ARBA" id="ARBA00004651"/>
    </source>
</evidence>
<organism evidence="7 8">
    <name type="scientific">Faunimonas pinastri</name>
    <dbReference type="NCBI Taxonomy" id="1855383"/>
    <lineage>
        <taxon>Bacteria</taxon>
        <taxon>Pseudomonadati</taxon>
        <taxon>Pseudomonadota</taxon>
        <taxon>Alphaproteobacteria</taxon>
        <taxon>Hyphomicrobiales</taxon>
        <taxon>Afifellaceae</taxon>
        <taxon>Faunimonas</taxon>
    </lineage>
</organism>
<keyword evidence="4 5" id="KW-0472">Membrane</keyword>
<dbReference type="AlphaFoldDB" id="A0A1H9IFG6"/>
<feature type="transmembrane region" description="Helical" evidence="5">
    <location>
        <begin position="223"/>
        <end position="246"/>
    </location>
</feature>
<dbReference type="PANTHER" id="PTHR43879:SF1">
    <property type="entry name" value="GLUCOSE IMPORT SYSTEM PERMEASE PROTEIN GLCU"/>
    <property type="match status" value="1"/>
</dbReference>
<protein>
    <submittedName>
        <fullName evidence="7">Carbohydrate ABC transporter membrane protein 2, CUT1 family</fullName>
    </submittedName>
</protein>
<comment type="similarity">
    <text evidence="5">Belongs to the binding-protein-dependent transport system permease family.</text>
</comment>
<dbReference type="PANTHER" id="PTHR43879">
    <property type="entry name" value="ABC TRANSPORTER PERMEASE PROTEIN"/>
    <property type="match status" value="1"/>
</dbReference>
<comment type="subcellular location">
    <subcellularLocation>
        <location evidence="1 5">Cell membrane</location>
        <topology evidence="1 5">Multi-pass membrane protein</topology>
    </subcellularLocation>
</comment>
<dbReference type="GO" id="GO:0055085">
    <property type="term" value="P:transmembrane transport"/>
    <property type="evidence" value="ECO:0007669"/>
    <property type="project" value="InterPro"/>
</dbReference>
<dbReference type="GO" id="GO:0005886">
    <property type="term" value="C:plasma membrane"/>
    <property type="evidence" value="ECO:0007669"/>
    <property type="project" value="UniProtKB-SubCell"/>
</dbReference>
<dbReference type="STRING" id="1855383.SAMN05216548_10789"/>
<feature type="transmembrane region" description="Helical" evidence="5">
    <location>
        <begin position="161"/>
        <end position="186"/>
    </location>
</feature>
<evidence type="ECO:0000313" key="7">
    <source>
        <dbReference type="EMBL" id="SEQ73316.1"/>
    </source>
</evidence>
<evidence type="ECO:0000259" key="6">
    <source>
        <dbReference type="PROSITE" id="PS50928"/>
    </source>
</evidence>
<feature type="transmembrane region" description="Helical" evidence="5">
    <location>
        <begin position="103"/>
        <end position="122"/>
    </location>
</feature>
<evidence type="ECO:0000256" key="5">
    <source>
        <dbReference type="RuleBase" id="RU363032"/>
    </source>
</evidence>
<keyword evidence="2 5" id="KW-0812">Transmembrane</keyword>
<dbReference type="Proteomes" id="UP000199647">
    <property type="component" value="Unassembled WGS sequence"/>
</dbReference>
<evidence type="ECO:0000256" key="2">
    <source>
        <dbReference type="ARBA" id="ARBA00022692"/>
    </source>
</evidence>
<accession>A0A1H9IFG6</accession>
<feature type="domain" description="ABC transmembrane type-1" evidence="6">
    <location>
        <begin position="99"/>
        <end position="291"/>
    </location>
</feature>
<keyword evidence="5" id="KW-0813">Transport</keyword>
<dbReference type="PROSITE" id="PS50928">
    <property type="entry name" value="ABC_TM1"/>
    <property type="match status" value="1"/>
</dbReference>
<gene>
    <name evidence="7" type="ORF">SAMN05216548_10789</name>
</gene>
<dbReference type="CDD" id="cd06261">
    <property type="entry name" value="TM_PBP2"/>
    <property type="match status" value="1"/>
</dbReference>
<dbReference type="InterPro" id="IPR000515">
    <property type="entry name" value="MetI-like"/>
</dbReference>
<reference evidence="7 8" key="1">
    <citation type="submission" date="2016-10" db="EMBL/GenBank/DDBJ databases">
        <authorList>
            <person name="de Groot N.N."/>
        </authorList>
    </citation>
    <scope>NUCLEOTIDE SEQUENCE [LARGE SCALE GENOMIC DNA]</scope>
    <source>
        <strain evidence="7 8">A52C2</strain>
    </source>
</reference>
<feature type="transmembrane region" description="Helical" evidence="5">
    <location>
        <begin position="31"/>
        <end position="56"/>
    </location>
</feature>
<evidence type="ECO:0000256" key="4">
    <source>
        <dbReference type="ARBA" id="ARBA00023136"/>
    </source>
</evidence>
<keyword evidence="8" id="KW-1185">Reference proteome</keyword>
<feature type="transmembrane region" description="Helical" evidence="5">
    <location>
        <begin position="274"/>
        <end position="296"/>
    </location>
</feature>
<dbReference type="Pfam" id="PF00528">
    <property type="entry name" value="BPD_transp_1"/>
    <property type="match status" value="1"/>
</dbReference>
<dbReference type="EMBL" id="FOFG01000007">
    <property type="protein sequence ID" value="SEQ73316.1"/>
    <property type="molecule type" value="Genomic_DNA"/>
</dbReference>
<proteinExistence type="inferred from homology"/>
<evidence type="ECO:0000313" key="8">
    <source>
        <dbReference type="Proteomes" id="UP000199647"/>
    </source>
</evidence>
<name>A0A1H9IFG6_9HYPH</name>
<keyword evidence="3 5" id="KW-1133">Transmembrane helix</keyword>
<dbReference type="SUPFAM" id="SSF161098">
    <property type="entry name" value="MetI-like"/>
    <property type="match status" value="1"/>
</dbReference>
<sequence>MRQVAIGGVLPQTSAGAKARGRGRGSPAGRIGLYLFLTVAALFFAIPLLIVAATAVKPMDEIRQGTIFAWPHAPTLAPFAKAWFSACTGLYCQGLHVGFLNSVRILVPSVILSIFAGAMNGYALSQWSFRGANLILTALMLGAFIPYQVMLYPLVKIFSGLSLYGTLPGIVLIHVIFGLPVLTLIFRNFYAGMPEELVKAARVDGAGFFRIFFRIMLPMSKNMLIVAFILQVTGIWNDYLLGLIFAGRENLPMTVQLNNIVSTTMGEAEYNVDMAATLLTAIPPLLVYFLSGRYFVRGIASGAVKG</sequence>
<dbReference type="RefSeq" id="WP_428976955.1">
    <property type="nucleotide sequence ID" value="NZ_FOFG01000007.1"/>
</dbReference>
<dbReference type="Gene3D" id="1.10.3720.10">
    <property type="entry name" value="MetI-like"/>
    <property type="match status" value="1"/>
</dbReference>